<keyword evidence="4 9" id="KW-0274">FAD</keyword>
<evidence type="ECO:0000256" key="2">
    <source>
        <dbReference type="ARBA" id="ARBA00009347"/>
    </source>
</evidence>
<dbReference type="InterPro" id="IPR046373">
    <property type="entry name" value="Acyl-CoA_Oxase/DH_mid-dom_sf"/>
</dbReference>
<dbReference type="InterPro" id="IPR036250">
    <property type="entry name" value="AcylCo_DH-like_C"/>
</dbReference>
<evidence type="ECO:0000256" key="1">
    <source>
        <dbReference type="ARBA" id="ARBA00001974"/>
    </source>
</evidence>
<keyword evidence="3 9" id="KW-0285">Flavoprotein</keyword>
<dbReference type="PROSITE" id="PS00072">
    <property type="entry name" value="ACYL_COA_DH_1"/>
    <property type="match status" value="1"/>
</dbReference>
<evidence type="ECO:0000256" key="3">
    <source>
        <dbReference type="ARBA" id="ARBA00022630"/>
    </source>
</evidence>
<evidence type="ECO:0000256" key="6">
    <source>
        <dbReference type="ARBA" id="ARBA00023015"/>
    </source>
</evidence>
<dbReference type="GO" id="GO:0050660">
    <property type="term" value="F:flavin adenine dinucleotide binding"/>
    <property type="evidence" value="ECO:0007669"/>
    <property type="project" value="InterPro"/>
</dbReference>
<name>A0AB38D790_9MYCO</name>
<comment type="cofactor">
    <cofactor evidence="1 9">
        <name>FAD</name>
        <dbReference type="ChEBI" id="CHEBI:57692"/>
    </cofactor>
</comment>
<evidence type="ECO:0000313" key="11">
    <source>
        <dbReference type="EMBL" id="SIC19126.1"/>
    </source>
</evidence>
<dbReference type="PROSITE" id="PS00073">
    <property type="entry name" value="ACYL_COA_DH_2"/>
    <property type="match status" value="1"/>
</dbReference>
<organism evidence="11 12">
    <name type="scientific">Mycobacteroides abscessus subsp. abscessus</name>
    <dbReference type="NCBI Taxonomy" id="1185650"/>
    <lineage>
        <taxon>Bacteria</taxon>
        <taxon>Bacillati</taxon>
        <taxon>Actinomycetota</taxon>
        <taxon>Actinomycetes</taxon>
        <taxon>Mycobacteriales</taxon>
        <taxon>Mycobacteriaceae</taxon>
        <taxon>Mycobacteroides</taxon>
        <taxon>Mycobacteroides abscessus</taxon>
    </lineage>
</organism>
<dbReference type="AlphaFoldDB" id="A0AB38D790"/>
<dbReference type="Gene3D" id="2.40.110.10">
    <property type="entry name" value="Butyryl-CoA Dehydrogenase, subunit A, domain 2"/>
    <property type="match status" value="1"/>
</dbReference>
<keyword evidence="7" id="KW-0804">Transcription</keyword>
<feature type="domain" description="HTH araC/xylS-type" evidence="10">
    <location>
        <begin position="157"/>
        <end position="254"/>
    </location>
</feature>
<dbReference type="Gene3D" id="1.10.10.60">
    <property type="entry name" value="Homeodomain-like"/>
    <property type="match status" value="1"/>
</dbReference>
<dbReference type="InterPro" id="IPR013786">
    <property type="entry name" value="AcylCoA_DH/ox_N"/>
</dbReference>
<dbReference type="Gene3D" id="1.10.540.10">
    <property type="entry name" value="Acyl-CoA dehydrogenase/oxidase, N-terminal domain"/>
    <property type="match status" value="1"/>
</dbReference>
<dbReference type="Pfam" id="PF00441">
    <property type="entry name" value="Acyl-CoA_dh_1"/>
    <property type="match status" value="1"/>
</dbReference>
<dbReference type="FunFam" id="1.20.140.10:FF:000001">
    <property type="entry name" value="Acyl-CoA dehydrogenase"/>
    <property type="match status" value="1"/>
</dbReference>
<dbReference type="Pfam" id="PF02770">
    <property type="entry name" value="Acyl-CoA_dh_M"/>
    <property type="match status" value="1"/>
</dbReference>
<dbReference type="EC" id="1.3.8.1" evidence="11"/>
<evidence type="ECO:0000256" key="4">
    <source>
        <dbReference type="ARBA" id="ARBA00022827"/>
    </source>
</evidence>
<evidence type="ECO:0000313" key="12">
    <source>
        <dbReference type="Proteomes" id="UP000185210"/>
    </source>
</evidence>
<dbReference type="PANTHER" id="PTHR43884">
    <property type="entry name" value="ACYL-COA DEHYDROGENASE"/>
    <property type="match status" value="1"/>
</dbReference>
<dbReference type="GO" id="GO:0043565">
    <property type="term" value="F:sequence-specific DNA binding"/>
    <property type="evidence" value="ECO:0007669"/>
    <property type="project" value="InterPro"/>
</dbReference>
<dbReference type="InterPro" id="IPR018060">
    <property type="entry name" value="HTH_AraC"/>
</dbReference>
<dbReference type="Proteomes" id="UP000185210">
    <property type="component" value="Unassembled WGS sequence"/>
</dbReference>
<proteinExistence type="inferred from homology"/>
<evidence type="ECO:0000259" key="10">
    <source>
        <dbReference type="PROSITE" id="PS01124"/>
    </source>
</evidence>
<accession>A0AB38D790</accession>
<evidence type="ECO:0000256" key="9">
    <source>
        <dbReference type="RuleBase" id="RU362125"/>
    </source>
</evidence>
<comment type="catalytic activity">
    <reaction evidence="8">
        <text>a 2,3-saturated acyl-CoA + A = a 2,3-dehydroacyl-CoA + AH2</text>
        <dbReference type="Rhea" id="RHEA:48608"/>
        <dbReference type="ChEBI" id="CHEBI:13193"/>
        <dbReference type="ChEBI" id="CHEBI:17499"/>
        <dbReference type="ChEBI" id="CHEBI:60015"/>
        <dbReference type="ChEBI" id="CHEBI:65111"/>
    </reaction>
</comment>
<reference evidence="11 12" key="1">
    <citation type="submission" date="2016-11" db="EMBL/GenBank/DDBJ databases">
        <authorList>
            <consortium name="Pathogen Informatics"/>
        </authorList>
    </citation>
    <scope>NUCLEOTIDE SEQUENCE [LARGE SCALE GENOMIC DNA]</scope>
    <source>
        <strain evidence="11 12">104</strain>
    </source>
</reference>
<dbReference type="GO" id="GO:0003700">
    <property type="term" value="F:DNA-binding transcription factor activity"/>
    <property type="evidence" value="ECO:0007669"/>
    <property type="project" value="InterPro"/>
</dbReference>
<dbReference type="InterPro" id="IPR009057">
    <property type="entry name" value="Homeodomain-like_sf"/>
</dbReference>
<dbReference type="EMBL" id="FSHM01000015">
    <property type="protein sequence ID" value="SIC19126.1"/>
    <property type="molecule type" value="Genomic_DNA"/>
</dbReference>
<dbReference type="PROSITE" id="PS01124">
    <property type="entry name" value="HTH_ARAC_FAMILY_2"/>
    <property type="match status" value="1"/>
</dbReference>
<dbReference type="PANTHER" id="PTHR43884:SF12">
    <property type="entry name" value="ISOVALERYL-COA DEHYDROGENASE, MITOCHONDRIAL-RELATED"/>
    <property type="match status" value="1"/>
</dbReference>
<dbReference type="Gene3D" id="1.20.140.10">
    <property type="entry name" value="Butyryl-CoA Dehydrogenase, subunit A, domain 3"/>
    <property type="match status" value="1"/>
</dbReference>
<dbReference type="SUPFAM" id="SSF46689">
    <property type="entry name" value="Homeodomain-like"/>
    <property type="match status" value="1"/>
</dbReference>
<evidence type="ECO:0000256" key="8">
    <source>
        <dbReference type="ARBA" id="ARBA00052546"/>
    </source>
</evidence>
<dbReference type="Pfam" id="PF02771">
    <property type="entry name" value="Acyl-CoA_dh_N"/>
    <property type="match status" value="1"/>
</dbReference>
<dbReference type="SUPFAM" id="SSF56645">
    <property type="entry name" value="Acyl-CoA dehydrogenase NM domain-like"/>
    <property type="match status" value="1"/>
</dbReference>
<dbReference type="SUPFAM" id="SSF47203">
    <property type="entry name" value="Acyl-CoA dehydrogenase C-terminal domain-like"/>
    <property type="match status" value="1"/>
</dbReference>
<comment type="caution">
    <text evidence="11">The sequence shown here is derived from an EMBL/GenBank/DDBJ whole genome shotgun (WGS) entry which is preliminary data.</text>
</comment>
<dbReference type="InterPro" id="IPR009100">
    <property type="entry name" value="AcylCoA_DH/oxidase_NM_dom_sf"/>
</dbReference>
<dbReference type="InterPro" id="IPR037069">
    <property type="entry name" value="AcylCoA_DH/ox_N_sf"/>
</dbReference>
<dbReference type="FunFam" id="2.40.110.10:FF:000002">
    <property type="entry name" value="Acyl-CoA dehydrogenase fadE12"/>
    <property type="match status" value="1"/>
</dbReference>
<dbReference type="SMART" id="SM00342">
    <property type="entry name" value="HTH_ARAC"/>
    <property type="match status" value="1"/>
</dbReference>
<dbReference type="FunFam" id="1.10.540.10:FF:000026">
    <property type="entry name" value="Acyl-CoA dehydrogenase medium chain"/>
    <property type="match status" value="1"/>
</dbReference>
<comment type="similarity">
    <text evidence="2 9">Belongs to the acyl-CoA dehydrogenase family.</text>
</comment>
<gene>
    <name evidence="11" type="ORF">SAMEA2070301_05491</name>
</gene>
<sequence>MPRMYRSVDLSQILKGMVWTGAAVIEPGRLVYRGALGDTHRHTHAAVQIAIALDGTLQLTDGADRRVSTRAAVIPAGAQHTVHGGTSTGLMIYLEPTCFEGRGLGALFDNAARDDATAWCAAASELSDIQDDSSSAESVIARLVGDVHASEPHESVREAIRLLPGMLTGPVRLAEVARVVHLSADRLGRMFARDTGMSFPAYVRWARLIRTIEVARTGGTLTDAAHAAGFSDSSHANRAFHEMFGITPVELHRSVQLSWRSPVRMDLDACFDNTMQRTIYTEDHEAFRESVKAFVQRHVDPRAETFIEQRYIDRELWEEAGKQGYLGLDVPEEFGGSSAGDYRYNAVLQEELARSSAALASSMSIHFDIVAPYLVELTTDEQRQRWLPKFCSGEMITAIGMTEPSGGSDLAALKTTAVKDGDDWVINGSKTFITNGARADLVVVAARTAPELKAKGITLFAVEEGMPGFERGRKLDKVGQPEADTAELFFTDVRVPAENVIGEVNQGFISMMQRLPQERMGCAVANIAHAVAVLEETVEYAKERKAFGQQIGSLQYNKFLIAELVTKLEAAQVYVDQAVLAHSKGELTAIDAAKAKWWSSQVQNEVIDACVQLHGGYGYMKEYRVARAWMDARVTKIWAGSNEIMKELIGRDLGF</sequence>
<keyword evidence="5 9" id="KW-0560">Oxidoreductase</keyword>
<protein>
    <submittedName>
        <fullName evidence="11">Probable acyl-CoA dehydrogenase (FadE)</fullName>
        <ecNumber evidence="11">1.3.8.1</ecNumber>
    </submittedName>
</protein>
<dbReference type="Pfam" id="PF12833">
    <property type="entry name" value="HTH_18"/>
    <property type="match status" value="1"/>
</dbReference>
<dbReference type="InterPro" id="IPR006091">
    <property type="entry name" value="Acyl-CoA_Oxase/DH_mid-dom"/>
</dbReference>
<dbReference type="GO" id="GO:0016937">
    <property type="term" value="F:short-chain fatty acyl-CoA dehydrogenase activity"/>
    <property type="evidence" value="ECO:0007669"/>
    <property type="project" value="UniProtKB-EC"/>
</dbReference>
<dbReference type="InterPro" id="IPR006089">
    <property type="entry name" value="Acyl-CoA_DH_CS"/>
</dbReference>
<dbReference type="InterPro" id="IPR009075">
    <property type="entry name" value="AcylCo_DH/oxidase_C"/>
</dbReference>
<evidence type="ECO:0000256" key="5">
    <source>
        <dbReference type="ARBA" id="ARBA00023002"/>
    </source>
</evidence>
<keyword evidence="6" id="KW-0805">Transcription regulation</keyword>
<evidence type="ECO:0000256" key="7">
    <source>
        <dbReference type="ARBA" id="ARBA00023163"/>
    </source>
</evidence>